<evidence type="ECO:0000313" key="1">
    <source>
        <dbReference type="EMBL" id="KTC78921.1"/>
    </source>
</evidence>
<name>A0A0W0S720_9GAMM</name>
<organism evidence="1 3">
    <name type="scientific">Legionella cherrii</name>
    <dbReference type="NCBI Taxonomy" id="28084"/>
    <lineage>
        <taxon>Bacteria</taxon>
        <taxon>Pseudomonadati</taxon>
        <taxon>Pseudomonadota</taxon>
        <taxon>Gammaproteobacteria</taxon>
        <taxon>Legionellales</taxon>
        <taxon>Legionellaceae</taxon>
        <taxon>Legionella</taxon>
    </lineage>
</organism>
<dbReference type="PATRIC" id="fig|28084.5.peg.1013"/>
<reference evidence="1 3" key="1">
    <citation type="submission" date="2015-11" db="EMBL/GenBank/DDBJ databases">
        <title>Genomic analysis of 38 Legionella species identifies large and diverse effector repertoires.</title>
        <authorList>
            <person name="Burstein D."/>
            <person name="Amaro F."/>
            <person name="Zusman T."/>
            <person name="Lifshitz Z."/>
            <person name="Cohen O."/>
            <person name="Gilbert J.A."/>
            <person name="Pupko T."/>
            <person name="Shuman H.A."/>
            <person name="Segal G."/>
        </authorList>
    </citation>
    <scope>NUCLEOTIDE SEQUENCE [LARGE SCALE GENOMIC DNA]</scope>
    <source>
        <strain evidence="1 3">ORW</strain>
    </source>
</reference>
<dbReference type="EMBL" id="LR134173">
    <property type="protein sequence ID" value="VEB36184.1"/>
    <property type="molecule type" value="Genomic_DNA"/>
</dbReference>
<accession>A0A0W0S720</accession>
<evidence type="ECO:0000313" key="3">
    <source>
        <dbReference type="Proteomes" id="UP000054921"/>
    </source>
</evidence>
<evidence type="ECO:0000313" key="2">
    <source>
        <dbReference type="EMBL" id="VEB36184.1"/>
    </source>
</evidence>
<proteinExistence type="predicted"/>
<dbReference type="Proteomes" id="UP000054921">
    <property type="component" value="Unassembled WGS sequence"/>
</dbReference>
<reference evidence="2 4" key="2">
    <citation type="submission" date="2018-12" db="EMBL/GenBank/DDBJ databases">
        <authorList>
            <consortium name="Pathogen Informatics"/>
        </authorList>
    </citation>
    <scope>NUCLEOTIDE SEQUENCE [LARGE SCALE GENOMIC DNA]</scope>
    <source>
        <strain evidence="2 4">NCTC11976</strain>
    </source>
</reference>
<gene>
    <name evidence="1" type="ORF">Lche_0941</name>
    <name evidence="2" type="ORF">NCTC11976_01581</name>
</gene>
<dbReference type="EMBL" id="LNXW01000013">
    <property type="protein sequence ID" value="KTC78921.1"/>
    <property type="molecule type" value="Genomic_DNA"/>
</dbReference>
<evidence type="ECO:0000313" key="4">
    <source>
        <dbReference type="Proteomes" id="UP000277577"/>
    </source>
</evidence>
<protein>
    <submittedName>
        <fullName evidence="1">Uncharacterized protein</fullName>
    </submittedName>
</protein>
<keyword evidence="4" id="KW-1185">Reference proteome</keyword>
<dbReference type="Proteomes" id="UP000277577">
    <property type="component" value="Chromosome"/>
</dbReference>
<dbReference type="AlphaFoldDB" id="A0A0W0S720"/>
<sequence>MIELCFLLTIDIGIAMAKIQISLKEKKDKEYAKPTQAGDRLDYLAWCLEKADKAIGEKKPLWAVEEIFKKSMEASTQTSKLYELGPNKYKELLNRLVDIQNGKIQFSSMVLKGLATDGLILVELQQSDNVLILEESKESISDFTI</sequence>